<dbReference type="PANTHER" id="PTHR11088:SF60">
    <property type="entry name" value="TRNA DIMETHYLALLYLTRANSFERASE"/>
    <property type="match status" value="1"/>
</dbReference>
<gene>
    <name evidence="10 14" type="primary">miaA</name>
    <name evidence="14" type="ORF">OO016_07245</name>
</gene>
<protein>
    <recommendedName>
        <fullName evidence="10">tRNA dimethylallyltransferase</fullName>
        <ecNumber evidence="10">2.5.1.75</ecNumber>
    </recommendedName>
    <alternativeName>
        <fullName evidence="10">Dimethylallyl diphosphate:tRNA dimethylallyltransferase</fullName>
        <shortName evidence="10">DMAPP:tRNA dimethylallyltransferase</shortName>
        <shortName evidence="10">DMATase</shortName>
    </alternativeName>
    <alternativeName>
        <fullName evidence="10">Isopentenyl-diphosphate:tRNA isopentenyltransferase</fullName>
        <shortName evidence="10">IPP transferase</shortName>
        <shortName evidence="10">IPPT</shortName>
        <shortName evidence="10">IPTase</shortName>
    </alternativeName>
</protein>
<dbReference type="NCBIfam" id="TIGR00174">
    <property type="entry name" value="miaA"/>
    <property type="match status" value="1"/>
</dbReference>
<reference evidence="14" key="1">
    <citation type="submission" date="2022-11" db="EMBL/GenBank/DDBJ databases">
        <title>The characterization of three novel Bacteroidetes species and genomic analysis of their roles in tidal elemental geochemical cycles.</title>
        <authorList>
            <person name="Ma K.-J."/>
        </authorList>
    </citation>
    <scope>NUCLEOTIDE SEQUENCE</scope>
    <source>
        <strain evidence="14">M415</strain>
    </source>
</reference>
<evidence type="ECO:0000256" key="9">
    <source>
        <dbReference type="ARBA" id="ARBA00049563"/>
    </source>
</evidence>
<accession>A0AAE3MKG5</accession>
<keyword evidence="6 10" id="KW-0547">Nucleotide-binding</keyword>
<dbReference type="Gene3D" id="3.40.50.300">
    <property type="entry name" value="P-loop containing nucleotide triphosphate hydrolases"/>
    <property type="match status" value="1"/>
</dbReference>
<dbReference type="InterPro" id="IPR018022">
    <property type="entry name" value="IPT"/>
</dbReference>
<comment type="similarity">
    <text evidence="3 10 13">Belongs to the IPP transferase family.</text>
</comment>
<dbReference type="InterPro" id="IPR039657">
    <property type="entry name" value="Dimethylallyltransferase"/>
</dbReference>
<comment type="caution">
    <text evidence="10">Lacks conserved residue(s) required for the propagation of feature annotation.</text>
</comment>
<proteinExistence type="inferred from homology"/>
<feature type="site" description="Interaction with substrate tRNA" evidence="10">
    <location>
        <position position="123"/>
    </location>
</feature>
<evidence type="ECO:0000256" key="13">
    <source>
        <dbReference type="RuleBase" id="RU003785"/>
    </source>
</evidence>
<evidence type="ECO:0000313" key="15">
    <source>
        <dbReference type="Proteomes" id="UP001207116"/>
    </source>
</evidence>
<feature type="binding site" evidence="10">
    <location>
        <begin position="12"/>
        <end position="17"/>
    </location>
    <ligand>
        <name>substrate</name>
    </ligand>
</feature>
<dbReference type="Gene3D" id="1.10.20.140">
    <property type="match status" value="1"/>
</dbReference>
<keyword evidence="8 10" id="KW-0460">Magnesium</keyword>
<dbReference type="InterPro" id="IPR027417">
    <property type="entry name" value="P-loop_NTPase"/>
</dbReference>
<dbReference type="Proteomes" id="UP001207116">
    <property type="component" value="Unassembled WGS sequence"/>
</dbReference>
<evidence type="ECO:0000256" key="3">
    <source>
        <dbReference type="ARBA" id="ARBA00005842"/>
    </source>
</evidence>
<dbReference type="SUPFAM" id="SSF52540">
    <property type="entry name" value="P-loop containing nucleoside triphosphate hydrolases"/>
    <property type="match status" value="1"/>
</dbReference>
<dbReference type="GO" id="GO:0005524">
    <property type="term" value="F:ATP binding"/>
    <property type="evidence" value="ECO:0007669"/>
    <property type="project" value="UniProtKB-UniRule"/>
</dbReference>
<evidence type="ECO:0000256" key="5">
    <source>
        <dbReference type="ARBA" id="ARBA00022694"/>
    </source>
</evidence>
<evidence type="ECO:0000256" key="2">
    <source>
        <dbReference type="ARBA" id="ARBA00003213"/>
    </source>
</evidence>
<evidence type="ECO:0000256" key="4">
    <source>
        <dbReference type="ARBA" id="ARBA00022679"/>
    </source>
</evidence>
<evidence type="ECO:0000256" key="6">
    <source>
        <dbReference type="ARBA" id="ARBA00022741"/>
    </source>
</evidence>
<evidence type="ECO:0000256" key="8">
    <source>
        <dbReference type="ARBA" id="ARBA00022842"/>
    </source>
</evidence>
<evidence type="ECO:0000256" key="1">
    <source>
        <dbReference type="ARBA" id="ARBA00001946"/>
    </source>
</evidence>
<comment type="cofactor">
    <cofactor evidence="1 10">
        <name>Mg(2+)</name>
        <dbReference type="ChEBI" id="CHEBI:18420"/>
    </cofactor>
</comment>
<evidence type="ECO:0000313" key="14">
    <source>
        <dbReference type="EMBL" id="MCX2719390.1"/>
    </source>
</evidence>
<comment type="function">
    <text evidence="2 10 12">Catalyzes the transfer of a dimethylallyl group onto the adenine at position 37 in tRNAs that read codons beginning with uridine, leading to the formation of N6-(dimethylallyl)adenosine (i(6)A).</text>
</comment>
<comment type="subunit">
    <text evidence="10">Monomer.</text>
</comment>
<dbReference type="EC" id="2.5.1.75" evidence="10"/>
<dbReference type="HAMAP" id="MF_00185">
    <property type="entry name" value="IPP_trans"/>
    <property type="match status" value="1"/>
</dbReference>
<dbReference type="EMBL" id="JAPFQP010000002">
    <property type="protein sequence ID" value="MCX2719390.1"/>
    <property type="molecule type" value="Genomic_DNA"/>
</dbReference>
<sequence length="304" mass="34408">MNKFLITVIGPTAIGKTALAVSLANHFDTVIISSDSRQFYKEMSIGTAVPTTAEKKGIPHHFLQHVSITTPYSVGDFEAEALQMIHNLFQTHDTLILVGGSGLYTDAVLKGLDTFPEVSPGVREELNQTLEQKGISALQQELKALDPEYFQRVDIQNPHRLIRALEVCKSSGKPYSSFLGKPKANRLFKPVVVGLKAEREILYERIHARVDQMMADGLLEEVKKLLPYKDYNALQTVGYQELFAFLEGVCSKETAVETIKKNTRRFAKRQLTWYRKTTGVHWFDYQTPHHEIATVLEEKIDLMK</sequence>
<dbReference type="GO" id="GO:0006400">
    <property type="term" value="P:tRNA modification"/>
    <property type="evidence" value="ECO:0007669"/>
    <property type="project" value="TreeGrafter"/>
</dbReference>
<evidence type="ECO:0000256" key="7">
    <source>
        <dbReference type="ARBA" id="ARBA00022840"/>
    </source>
</evidence>
<dbReference type="Pfam" id="PF01715">
    <property type="entry name" value="IPPT"/>
    <property type="match status" value="1"/>
</dbReference>
<dbReference type="PANTHER" id="PTHR11088">
    <property type="entry name" value="TRNA DIMETHYLALLYLTRANSFERASE"/>
    <property type="match status" value="1"/>
</dbReference>
<feature type="region of interest" description="Interaction with substrate tRNA" evidence="10">
    <location>
        <begin position="35"/>
        <end position="38"/>
    </location>
</feature>
<keyword evidence="4 10" id="KW-0808">Transferase</keyword>
<keyword evidence="5 10" id="KW-0819">tRNA processing</keyword>
<organism evidence="14 15">
    <name type="scientific">Lentiprolixibacter aurantiacus</name>
    <dbReference type="NCBI Taxonomy" id="2993939"/>
    <lineage>
        <taxon>Bacteria</taxon>
        <taxon>Pseudomonadati</taxon>
        <taxon>Bacteroidota</taxon>
        <taxon>Flavobacteriia</taxon>
        <taxon>Flavobacteriales</taxon>
        <taxon>Flavobacteriaceae</taxon>
        <taxon>Lentiprolixibacter</taxon>
    </lineage>
</organism>
<comment type="caution">
    <text evidence="14">The sequence shown here is derived from an EMBL/GenBank/DDBJ whole genome shotgun (WGS) entry which is preliminary data.</text>
</comment>
<keyword evidence="15" id="KW-1185">Reference proteome</keyword>
<comment type="catalytic activity">
    <reaction evidence="9 10 11">
        <text>adenosine(37) in tRNA + dimethylallyl diphosphate = N(6)-dimethylallyladenosine(37) in tRNA + diphosphate</text>
        <dbReference type="Rhea" id="RHEA:26482"/>
        <dbReference type="Rhea" id="RHEA-COMP:10162"/>
        <dbReference type="Rhea" id="RHEA-COMP:10375"/>
        <dbReference type="ChEBI" id="CHEBI:33019"/>
        <dbReference type="ChEBI" id="CHEBI:57623"/>
        <dbReference type="ChEBI" id="CHEBI:74411"/>
        <dbReference type="ChEBI" id="CHEBI:74415"/>
        <dbReference type="EC" id="2.5.1.75"/>
    </reaction>
</comment>
<dbReference type="GO" id="GO:0052381">
    <property type="term" value="F:tRNA dimethylallyltransferase activity"/>
    <property type="evidence" value="ECO:0007669"/>
    <property type="project" value="UniProtKB-UniRule"/>
</dbReference>
<evidence type="ECO:0000256" key="11">
    <source>
        <dbReference type="RuleBase" id="RU003783"/>
    </source>
</evidence>
<evidence type="ECO:0000256" key="10">
    <source>
        <dbReference type="HAMAP-Rule" id="MF_00185"/>
    </source>
</evidence>
<feature type="site" description="Interaction with substrate tRNA" evidence="10">
    <location>
        <position position="101"/>
    </location>
</feature>
<evidence type="ECO:0000256" key="12">
    <source>
        <dbReference type="RuleBase" id="RU003784"/>
    </source>
</evidence>
<dbReference type="AlphaFoldDB" id="A0AAE3MKG5"/>
<feature type="binding site" evidence="10">
    <location>
        <begin position="10"/>
        <end position="17"/>
    </location>
    <ligand>
        <name>ATP</name>
        <dbReference type="ChEBI" id="CHEBI:30616"/>
    </ligand>
</feature>
<keyword evidence="7 10" id="KW-0067">ATP-binding</keyword>
<dbReference type="RefSeq" id="WP_266012027.1">
    <property type="nucleotide sequence ID" value="NZ_JAPFQP010000002.1"/>
</dbReference>
<name>A0AAE3MKG5_9FLAO</name>